<accession>A0A3M8D0G5</accession>
<dbReference type="InterPro" id="IPR028082">
    <property type="entry name" value="Peripla_BP_I"/>
</dbReference>
<dbReference type="InterPro" id="IPR028081">
    <property type="entry name" value="Leu-bd"/>
</dbReference>
<proteinExistence type="inferred from homology"/>
<evidence type="ECO:0000313" key="4">
    <source>
        <dbReference type="EMBL" id="RNB81463.1"/>
    </source>
</evidence>
<dbReference type="AlphaFoldDB" id="A0A3M8D0G5"/>
<dbReference type="Proteomes" id="UP000269573">
    <property type="component" value="Unassembled WGS sequence"/>
</dbReference>
<evidence type="ECO:0000313" key="5">
    <source>
        <dbReference type="Proteomes" id="UP000269573"/>
    </source>
</evidence>
<comment type="similarity">
    <text evidence="1">Belongs to the leucine-binding protein family.</text>
</comment>
<evidence type="ECO:0000259" key="3">
    <source>
        <dbReference type="Pfam" id="PF13458"/>
    </source>
</evidence>
<organism evidence="4 5">
    <name type="scientific">Brevibacillus nitrificans</name>
    <dbReference type="NCBI Taxonomy" id="651560"/>
    <lineage>
        <taxon>Bacteria</taxon>
        <taxon>Bacillati</taxon>
        <taxon>Bacillota</taxon>
        <taxon>Bacilli</taxon>
        <taxon>Bacillales</taxon>
        <taxon>Paenibacillaceae</taxon>
        <taxon>Brevibacillus</taxon>
    </lineage>
</organism>
<dbReference type="InterPro" id="IPR051010">
    <property type="entry name" value="BCAA_transport"/>
</dbReference>
<evidence type="ECO:0000256" key="2">
    <source>
        <dbReference type="ARBA" id="ARBA00022729"/>
    </source>
</evidence>
<keyword evidence="2" id="KW-0732">Signal</keyword>
<protein>
    <recommendedName>
        <fullName evidence="3">Leucine-binding protein domain-containing protein</fullName>
    </recommendedName>
</protein>
<reference evidence="4 5" key="1">
    <citation type="submission" date="2018-10" db="EMBL/GenBank/DDBJ databases">
        <title>Phylogenomics of Brevibacillus.</title>
        <authorList>
            <person name="Dunlap C."/>
        </authorList>
    </citation>
    <scope>NUCLEOTIDE SEQUENCE [LARGE SCALE GENOMIC DNA]</scope>
    <source>
        <strain evidence="4 5">JCM 15774</strain>
    </source>
</reference>
<dbReference type="EMBL" id="RHHU01000015">
    <property type="protein sequence ID" value="RNB81463.1"/>
    <property type="molecule type" value="Genomic_DNA"/>
</dbReference>
<dbReference type="PANTHER" id="PTHR30483:SF6">
    <property type="entry name" value="PERIPLASMIC BINDING PROTEIN OF ABC TRANSPORTER FOR NATURAL AMINO ACIDS"/>
    <property type="match status" value="1"/>
</dbReference>
<dbReference type="SUPFAM" id="SSF53822">
    <property type="entry name" value="Periplasmic binding protein-like I"/>
    <property type="match status" value="1"/>
</dbReference>
<gene>
    <name evidence="4" type="ORF">EDM59_22805</name>
</gene>
<comment type="caution">
    <text evidence="4">The sequence shown here is derived from an EMBL/GenBank/DDBJ whole genome shotgun (WGS) entry which is preliminary data.</text>
</comment>
<evidence type="ECO:0000256" key="1">
    <source>
        <dbReference type="ARBA" id="ARBA00010062"/>
    </source>
</evidence>
<name>A0A3M8D0G5_9BACL</name>
<sequence length="437" mass="47305">MHWHLFCKCDKTPAKIDEGGYLLRKVGILSLAFSLALLSLAGCASNTTQSSGASSAGGGGADVIKIGGIGPLTPPGSPVLGEEIQKSMQLAVDDINQKGGVLGKQLQLFYEDSAGSPEKGQSAMEKLIKKEQVVAIAGEGHSSAALAEIEVAKRDNIPFIVAEAWSDAITEKGYENIFRVAPNNSMFSKRVVEYVEFAGYKNVAILAEDSDWGIGNVDLLKKQLTDKNIPFKSIVVDRNTKDFVPQLLDLTKDFQPDIILNIMTGVGCYLVVKQAHELGIAPSAKTAMLMGGADAAYPEIWETTGEAAKYLVWQAPYHPKAKFTDLTQPMVKAYEEKNGRKPTYAALHAYDTVLLLADAITRAGSTEPAKITKALEEAKLLGTRGTITFPSEKGVDYHNWLPALLFMQYTQVNQSPDDAEILFPKDVSTSKYATPDK</sequence>
<dbReference type="PANTHER" id="PTHR30483">
    <property type="entry name" value="LEUCINE-SPECIFIC-BINDING PROTEIN"/>
    <property type="match status" value="1"/>
</dbReference>
<dbReference type="Gene3D" id="3.40.50.2300">
    <property type="match status" value="2"/>
</dbReference>
<dbReference type="Pfam" id="PF13458">
    <property type="entry name" value="Peripla_BP_6"/>
    <property type="match status" value="1"/>
</dbReference>
<keyword evidence="5" id="KW-1185">Reference proteome</keyword>
<dbReference type="CDD" id="cd06345">
    <property type="entry name" value="PBP1_ABC_ligand_binding-like"/>
    <property type="match status" value="1"/>
</dbReference>
<feature type="domain" description="Leucine-binding protein" evidence="3">
    <location>
        <begin position="64"/>
        <end position="394"/>
    </location>
</feature>